<keyword evidence="3" id="KW-1185">Reference proteome</keyword>
<keyword evidence="1" id="KW-0472">Membrane</keyword>
<evidence type="ECO:0000313" key="2">
    <source>
        <dbReference type="EMBL" id="MEQ6355003.1"/>
    </source>
</evidence>
<sequence>MHFFKNVAFGVSMGCTVFVLINLFGSWIFGEIFLEAITADFTHQALGSIIVGLACVLPSLIYQVERLTFLLQTAIHFAISIGTFIVVALSLKWLPTSSLAITLLMLFFSVLLFTLIWLLFYLYNQSEVKKMNKKIDELINKNNIL</sequence>
<evidence type="ECO:0000256" key="1">
    <source>
        <dbReference type="SAM" id="Phobius"/>
    </source>
</evidence>
<name>A0ABV1MR62_9BACI</name>
<dbReference type="InterPro" id="IPR021560">
    <property type="entry name" value="DUF3021"/>
</dbReference>
<feature type="transmembrane region" description="Helical" evidence="1">
    <location>
        <begin position="100"/>
        <end position="123"/>
    </location>
</feature>
<gene>
    <name evidence="2" type="ORF">ABNX05_10285</name>
</gene>
<keyword evidence="1" id="KW-1133">Transmembrane helix</keyword>
<dbReference type="Pfam" id="PF11457">
    <property type="entry name" value="DUF3021"/>
    <property type="match status" value="1"/>
</dbReference>
<proteinExistence type="predicted"/>
<accession>A0ABV1MR62</accession>
<evidence type="ECO:0000313" key="3">
    <source>
        <dbReference type="Proteomes" id="UP001478862"/>
    </source>
</evidence>
<reference evidence="2 3" key="1">
    <citation type="submission" date="2024-06" db="EMBL/GenBank/DDBJ databases">
        <title>Lysinibacillus zambalefons sp. nov., a Novel Firmicute Isolated from the Poon Bato Zambales Hyperalkaline Spring.</title>
        <authorList>
            <person name="Aja J.A."/>
            <person name="Lazaro J.E.H."/>
            <person name="Llorin L.D."/>
            <person name="Lim K.R."/>
            <person name="Teodosio J."/>
            <person name="Dalisay D.S."/>
        </authorList>
    </citation>
    <scope>NUCLEOTIDE SEQUENCE [LARGE SCALE GENOMIC DNA]</scope>
    <source>
        <strain evidence="2 3">M3</strain>
    </source>
</reference>
<feature type="transmembrane region" description="Helical" evidence="1">
    <location>
        <begin position="41"/>
        <end position="62"/>
    </location>
</feature>
<feature type="transmembrane region" description="Helical" evidence="1">
    <location>
        <begin position="7"/>
        <end position="29"/>
    </location>
</feature>
<protein>
    <submittedName>
        <fullName evidence="2">DUF3021 domain-containing protein</fullName>
    </submittedName>
</protein>
<feature type="transmembrane region" description="Helical" evidence="1">
    <location>
        <begin position="74"/>
        <end position="94"/>
    </location>
</feature>
<dbReference type="RefSeq" id="WP_349659638.1">
    <property type="nucleotide sequence ID" value="NZ_JBEGDG010000006.1"/>
</dbReference>
<dbReference type="Proteomes" id="UP001478862">
    <property type="component" value="Unassembled WGS sequence"/>
</dbReference>
<comment type="caution">
    <text evidence="2">The sequence shown here is derived from an EMBL/GenBank/DDBJ whole genome shotgun (WGS) entry which is preliminary data.</text>
</comment>
<organism evidence="2 3">
    <name type="scientific">Lysinibacillus zambalensis</name>
    <dbReference type="NCBI Taxonomy" id="3160866"/>
    <lineage>
        <taxon>Bacteria</taxon>
        <taxon>Bacillati</taxon>
        <taxon>Bacillota</taxon>
        <taxon>Bacilli</taxon>
        <taxon>Bacillales</taxon>
        <taxon>Bacillaceae</taxon>
        <taxon>Lysinibacillus</taxon>
    </lineage>
</organism>
<keyword evidence="1" id="KW-0812">Transmembrane</keyword>
<dbReference type="EMBL" id="JBEGDG010000006">
    <property type="protein sequence ID" value="MEQ6355003.1"/>
    <property type="molecule type" value="Genomic_DNA"/>
</dbReference>